<dbReference type="UniPathway" id="UPA00288">
    <property type="reaction ID" value="UER01023"/>
</dbReference>
<comment type="pathway">
    <text evidence="10">Amino-acid biosynthesis; glycine biosynthesis; glycine from L-serine: step 1/1.</text>
</comment>
<feature type="binding site" evidence="10">
    <location>
        <begin position="142"/>
        <end position="144"/>
    </location>
    <ligand>
        <name>(6S)-5,6,7,8-tetrahydrofolate</name>
        <dbReference type="ChEBI" id="CHEBI:57453"/>
    </ligand>
</feature>
<keyword evidence="7 10" id="KW-0808">Transferase</keyword>
<comment type="catalytic activity">
    <reaction evidence="10">
        <text>(6R)-5,10-methylene-5,6,7,8-tetrahydrofolate + glycine + H2O = (6S)-5,6,7,8-tetrahydrofolate + L-serine</text>
        <dbReference type="Rhea" id="RHEA:15481"/>
        <dbReference type="ChEBI" id="CHEBI:15377"/>
        <dbReference type="ChEBI" id="CHEBI:15636"/>
        <dbReference type="ChEBI" id="CHEBI:33384"/>
        <dbReference type="ChEBI" id="CHEBI:57305"/>
        <dbReference type="ChEBI" id="CHEBI:57453"/>
        <dbReference type="EC" id="2.1.2.1"/>
    </reaction>
</comment>
<dbReference type="EC" id="2.1.2.1" evidence="10"/>
<comment type="function">
    <text evidence="9">Catalyzes the reversible interconversion of serine and glycine with tetrahydrofolate (THF) serving as the one-carbon carrier. This reaction serves as the major source of one-carbon groups required for the biosynthesis of purines, thymidylate, methionine, and other important biomolecules. Also exhibits THF-independent aldolase activity toward beta-hydroxyamino acids, producing glycine and aldehydes, via a retro-aldol mechanism. Thus, is able to catalyze the cleavage of L-allo-threonine.</text>
</comment>
<evidence type="ECO:0000256" key="9">
    <source>
        <dbReference type="ARBA" id="ARBA00054606"/>
    </source>
</evidence>
<dbReference type="PANTHER" id="PTHR11680">
    <property type="entry name" value="SERINE HYDROXYMETHYLTRANSFERASE"/>
    <property type="match status" value="1"/>
</dbReference>
<dbReference type="SUPFAM" id="SSF53383">
    <property type="entry name" value="PLP-dependent transferases"/>
    <property type="match status" value="1"/>
</dbReference>
<keyword evidence="8 10" id="KW-0663">Pyridoxal phosphate</keyword>
<dbReference type="Pfam" id="PF00464">
    <property type="entry name" value="SHMT"/>
    <property type="match status" value="1"/>
</dbReference>
<dbReference type="GO" id="GO:0005829">
    <property type="term" value="C:cytosol"/>
    <property type="evidence" value="ECO:0007669"/>
    <property type="project" value="TreeGrafter"/>
</dbReference>
<feature type="domain" description="Serine hydroxymethyltransferase-like" evidence="12">
    <location>
        <begin position="26"/>
        <end position="406"/>
    </location>
</feature>
<evidence type="ECO:0000256" key="4">
    <source>
        <dbReference type="ARBA" id="ARBA00011738"/>
    </source>
</evidence>
<dbReference type="Gene3D" id="3.40.640.10">
    <property type="entry name" value="Type I PLP-dependent aspartate aminotransferase-like (Major domain)"/>
    <property type="match status" value="1"/>
</dbReference>
<evidence type="ECO:0000256" key="1">
    <source>
        <dbReference type="ARBA" id="ARBA00001933"/>
    </source>
</evidence>
<comment type="cofactor">
    <cofactor evidence="1 10 11">
        <name>pyridoxal 5'-phosphate</name>
        <dbReference type="ChEBI" id="CHEBI:597326"/>
    </cofactor>
</comment>
<evidence type="ECO:0000313" key="13">
    <source>
        <dbReference type="EMBL" id="KUN67657.1"/>
    </source>
</evidence>
<dbReference type="HAMAP" id="MF_00051">
    <property type="entry name" value="SHMT"/>
    <property type="match status" value="1"/>
</dbReference>
<dbReference type="GO" id="GO:0019264">
    <property type="term" value="P:glycine biosynthetic process from serine"/>
    <property type="evidence" value="ECO:0007669"/>
    <property type="project" value="UniProtKB-UniRule"/>
</dbReference>
<dbReference type="NCBIfam" id="NF000586">
    <property type="entry name" value="PRK00011.1"/>
    <property type="match status" value="1"/>
</dbReference>
<dbReference type="RefSeq" id="WP_062237493.1">
    <property type="nucleotide sequence ID" value="NZ_JBPJFL010000001.1"/>
</dbReference>
<keyword evidence="14" id="KW-1185">Reference proteome</keyword>
<comment type="caution">
    <text evidence="10">Lacks conserved residue(s) required for the propagation of feature annotation.</text>
</comment>
<dbReference type="PROSITE" id="PS00096">
    <property type="entry name" value="SHMT"/>
    <property type="match status" value="1"/>
</dbReference>
<dbReference type="GO" id="GO:0030170">
    <property type="term" value="F:pyridoxal phosphate binding"/>
    <property type="evidence" value="ECO:0007669"/>
    <property type="project" value="UniProtKB-UniRule"/>
</dbReference>
<evidence type="ECO:0000256" key="8">
    <source>
        <dbReference type="ARBA" id="ARBA00022898"/>
    </source>
</evidence>
<feature type="binding site" evidence="10">
    <location>
        <position position="138"/>
    </location>
    <ligand>
        <name>(6S)-5,6,7,8-tetrahydrofolate</name>
        <dbReference type="ChEBI" id="CHEBI:57453"/>
    </ligand>
</feature>
<dbReference type="FunFam" id="3.40.640.10:FF:000001">
    <property type="entry name" value="Serine hydroxymethyltransferase"/>
    <property type="match status" value="1"/>
</dbReference>
<dbReference type="InterPro" id="IPR049943">
    <property type="entry name" value="Ser_HO-MeTrfase-like"/>
</dbReference>
<dbReference type="GO" id="GO:0042803">
    <property type="term" value="F:protein homodimerization activity"/>
    <property type="evidence" value="ECO:0007669"/>
    <property type="project" value="UniProtKB-ARBA"/>
</dbReference>
<evidence type="ECO:0000256" key="11">
    <source>
        <dbReference type="PIRSR" id="PIRSR000412-50"/>
    </source>
</evidence>
<evidence type="ECO:0000259" key="12">
    <source>
        <dbReference type="Pfam" id="PF00464"/>
    </source>
</evidence>
<dbReference type="GO" id="GO:0004372">
    <property type="term" value="F:glycine hydroxymethyltransferase activity"/>
    <property type="evidence" value="ECO:0007669"/>
    <property type="project" value="UniProtKB-UniRule"/>
</dbReference>
<dbReference type="InterPro" id="IPR039429">
    <property type="entry name" value="SHMT-like_dom"/>
</dbReference>
<dbReference type="Gene3D" id="3.90.1150.10">
    <property type="entry name" value="Aspartate Aminotransferase, domain 1"/>
    <property type="match status" value="1"/>
</dbReference>
<dbReference type="InterPro" id="IPR015421">
    <property type="entry name" value="PyrdxlP-dep_Trfase_major"/>
</dbReference>
<evidence type="ECO:0000256" key="6">
    <source>
        <dbReference type="ARBA" id="ARBA00022563"/>
    </source>
</evidence>
<dbReference type="UniPathway" id="UPA00193"/>
<dbReference type="AlphaFoldDB" id="A0A101S557"/>
<dbReference type="Proteomes" id="UP000054375">
    <property type="component" value="Unassembled WGS sequence"/>
</dbReference>
<feature type="site" description="Plays an important role in substrate specificity" evidence="10">
    <location>
        <position position="246"/>
    </location>
</feature>
<name>A0A101S557_9ACTN</name>
<comment type="similarity">
    <text evidence="3 10">Belongs to the SHMT family.</text>
</comment>
<dbReference type="InterPro" id="IPR019798">
    <property type="entry name" value="Ser_HO-MeTrfase_PLP_BS"/>
</dbReference>
<protein>
    <recommendedName>
        <fullName evidence="10">Serine hydroxymethyltransferase</fullName>
        <shortName evidence="10">SHMT</shortName>
        <shortName evidence="10">Serine methylase</shortName>
        <ecNumber evidence="10">2.1.2.1</ecNumber>
    </recommendedName>
</protein>
<dbReference type="EMBL" id="LMWV01000008">
    <property type="protein sequence ID" value="KUN67657.1"/>
    <property type="molecule type" value="Genomic_DNA"/>
</dbReference>
<dbReference type="InterPro" id="IPR001085">
    <property type="entry name" value="Ser_HO-MeTrfase"/>
</dbReference>
<dbReference type="PANTHER" id="PTHR11680:SF35">
    <property type="entry name" value="SERINE HYDROXYMETHYLTRANSFERASE 1"/>
    <property type="match status" value="1"/>
</dbReference>
<dbReference type="GO" id="GO:0008168">
    <property type="term" value="F:methyltransferase activity"/>
    <property type="evidence" value="ECO:0007669"/>
    <property type="project" value="UniProtKB-KW"/>
</dbReference>
<evidence type="ECO:0000256" key="7">
    <source>
        <dbReference type="ARBA" id="ARBA00022679"/>
    </source>
</evidence>
<evidence type="ECO:0000256" key="3">
    <source>
        <dbReference type="ARBA" id="ARBA00006376"/>
    </source>
</evidence>
<comment type="subunit">
    <text evidence="4 10">Homodimer.</text>
</comment>
<proteinExistence type="inferred from homology"/>
<gene>
    <name evidence="10" type="primary">glyA</name>
    <name evidence="13" type="ORF">AQJ54_14000</name>
</gene>
<evidence type="ECO:0000256" key="2">
    <source>
        <dbReference type="ARBA" id="ARBA00004496"/>
    </source>
</evidence>
<comment type="caution">
    <text evidence="13">The sequence shown here is derived from an EMBL/GenBank/DDBJ whole genome shotgun (WGS) entry which is preliminary data.</text>
</comment>
<evidence type="ECO:0000256" key="5">
    <source>
        <dbReference type="ARBA" id="ARBA00022490"/>
    </source>
</evidence>
<evidence type="ECO:0000256" key="10">
    <source>
        <dbReference type="HAMAP-Rule" id="MF_00051"/>
    </source>
</evidence>
<dbReference type="CDD" id="cd00378">
    <property type="entry name" value="SHMT"/>
    <property type="match status" value="1"/>
</dbReference>
<sequence>MATSTSLTTPTASLTAPASSLALPLAELDPEVAAAVGAELHRQQSTLEMIASENFAPTAVMEVQGSVLTNKYAEGYPGRRYYGGCEHVDVIERLAIARVRELFGAEAANVQPHSGAQANAAAMFALLQPGDTILGLDLAHGGHLTHGMRLNYSGKLYDVVPYHVRETDLRVDMDEVEQLALAHRPKMIVAGWSAYPRQLDFAEFRRIADAVGAYLMVDMAHFAGLVAAGLHPNPVPYADVVTTTTHKTLGGPRGGVILSRADLAKKINSAVFPGQQGGPLEHVVAAKAVAFKVAASEEFRERQRRTLRGAKILAGRLLADDVAEAGITVLTGGTEVHLILVDLRNSELDGKQAEDRLHRIGITVNRNAVPFDPRPPMVSSGLRIGTPALATRGFGDTEFREVADIIAESLKGERPADELRTRVEKLAAAFPLYADGSRRN</sequence>
<keyword evidence="5 10" id="KW-0963">Cytoplasm</keyword>
<dbReference type="PIRSF" id="PIRSF000412">
    <property type="entry name" value="SHMT"/>
    <property type="match status" value="1"/>
</dbReference>
<reference evidence="13 14" key="1">
    <citation type="submission" date="2015-10" db="EMBL/GenBank/DDBJ databases">
        <title>Draft genome sequence of Streptomyces griseorubiginosus DSM 40469, type strain for the species Streptomyces griseorubiginosus.</title>
        <authorList>
            <person name="Ruckert C."/>
            <person name="Winkler A."/>
            <person name="Kalinowski J."/>
            <person name="Kampfer P."/>
            <person name="Glaeser S."/>
        </authorList>
    </citation>
    <scope>NUCLEOTIDE SEQUENCE [LARGE SCALE GENOMIC DNA]</scope>
    <source>
        <strain evidence="13 14">DSM 40469</strain>
    </source>
</reference>
<evidence type="ECO:0000313" key="14">
    <source>
        <dbReference type="Proteomes" id="UP000054375"/>
    </source>
</evidence>
<organism evidence="13 14">
    <name type="scientific">Streptomyces griseorubiginosus</name>
    <dbReference type="NCBI Taxonomy" id="67304"/>
    <lineage>
        <taxon>Bacteria</taxon>
        <taxon>Bacillati</taxon>
        <taxon>Actinomycetota</taxon>
        <taxon>Actinomycetes</taxon>
        <taxon>Kitasatosporales</taxon>
        <taxon>Streptomycetaceae</taxon>
        <taxon>Streptomyces</taxon>
    </lineage>
</organism>
<keyword evidence="10" id="KW-0028">Amino-acid biosynthesis</keyword>
<dbReference type="GO" id="GO:0035999">
    <property type="term" value="P:tetrahydrofolate interconversion"/>
    <property type="evidence" value="ECO:0007669"/>
    <property type="project" value="UniProtKB-UniRule"/>
</dbReference>
<comment type="subcellular location">
    <subcellularLocation>
        <location evidence="2 10">Cytoplasm</location>
    </subcellularLocation>
</comment>
<dbReference type="InterPro" id="IPR015422">
    <property type="entry name" value="PyrdxlP-dep_Trfase_small"/>
</dbReference>
<dbReference type="GO" id="GO:0032259">
    <property type="term" value="P:methylation"/>
    <property type="evidence" value="ECO:0007669"/>
    <property type="project" value="UniProtKB-KW"/>
</dbReference>
<dbReference type="InterPro" id="IPR015424">
    <property type="entry name" value="PyrdxlP-dep_Trfase"/>
</dbReference>
<accession>A0A101S557</accession>
<feature type="modified residue" description="N6-(pyridoxal phosphate)lysine" evidence="10 11">
    <location>
        <position position="247"/>
    </location>
</feature>
<comment type="pathway">
    <text evidence="10">One-carbon metabolism; tetrahydrofolate interconversion.</text>
</comment>
<keyword evidence="13" id="KW-0489">Methyltransferase</keyword>
<keyword evidence="6 10" id="KW-0554">One-carbon metabolism</keyword>